<feature type="non-terminal residue" evidence="4">
    <location>
        <position position="742"/>
    </location>
</feature>
<dbReference type="InterPro" id="IPR001192">
    <property type="entry name" value="PI-PLC_fam"/>
</dbReference>
<dbReference type="Proteomes" id="UP000573603">
    <property type="component" value="Unassembled WGS sequence"/>
</dbReference>
<dbReference type="PROSITE" id="PS50007">
    <property type="entry name" value="PIPLC_X_DOMAIN"/>
    <property type="match status" value="1"/>
</dbReference>
<evidence type="ECO:0000259" key="3">
    <source>
        <dbReference type="SMART" id="SM00148"/>
    </source>
</evidence>
<dbReference type="SMART" id="SM00148">
    <property type="entry name" value="PLCXc"/>
    <property type="match status" value="1"/>
</dbReference>
<feature type="domain" description="Phosphatidylinositol-specific phospholipase C X" evidence="3">
    <location>
        <begin position="499"/>
        <end position="661"/>
    </location>
</feature>
<dbReference type="GO" id="GO:0004435">
    <property type="term" value="F:phosphatidylinositol-4,5-bisphosphate phospholipase C activity"/>
    <property type="evidence" value="ECO:0007669"/>
    <property type="project" value="UniProtKB-EC"/>
</dbReference>
<keyword evidence="1" id="KW-0443">Lipid metabolism</keyword>
<dbReference type="GO" id="GO:0051209">
    <property type="term" value="P:release of sequestered calcium ion into cytosol"/>
    <property type="evidence" value="ECO:0007669"/>
    <property type="project" value="TreeGrafter"/>
</dbReference>
<organism evidence="4 5">
    <name type="scientific">Fusarium anthophilum</name>
    <dbReference type="NCBI Taxonomy" id="48485"/>
    <lineage>
        <taxon>Eukaryota</taxon>
        <taxon>Fungi</taxon>
        <taxon>Dikarya</taxon>
        <taxon>Ascomycota</taxon>
        <taxon>Pezizomycotina</taxon>
        <taxon>Sordariomycetes</taxon>
        <taxon>Hypocreomycetidae</taxon>
        <taxon>Hypocreales</taxon>
        <taxon>Nectriaceae</taxon>
        <taxon>Fusarium</taxon>
        <taxon>Fusarium fujikuroi species complex</taxon>
    </lineage>
</organism>
<reference evidence="4 5" key="1">
    <citation type="journal article" date="2020" name="BMC Genomics">
        <title>Correction to: Identification and distribution of gene clusters required for synthesis of sphingolipid metabolism inhibitors in diverse species of the filamentous fungus Fusarium.</title>
        <authorList>
            <person name="Kim H.S."/>
            <person name="Lohmar J.M."/>
            <person name="Busman M."/>
            <person name="Brown D.W."/>
            <person name="Naumann T.A."/>
            <person name="Divon H.H."/>
            <person name="Lysoe E."/>
            <person name="Uhlig S."/>
            <person name="Proctor R.H."/>
        </authorList>
    </citation>
    <scope>NUCLEOTIDE SEQUENCE [LARGE SCALE GENOMIC DNA]</scope>
    <source>
        <strain evidence="4 5">NRRL 25214</strain>
    </source>
</reference>
<comment type="catalytic activity">
    <reaction evidence="1">
        <text>a 1,2-diacyl-sn-glycero-3-phospho-(1D-myo-inositol-4,5-bisphosphate) + H2O = 1D-myo-inositol 1,4,5-trisphosphate + a 1,2-diacyl-sn-glycerol + H(+)</text>
        <dbReference type="Rhea" id="RHEA:33179"/>
        <dbReference type="ChEBI" id="CHEBI:15377"/>
        <dbReference type="ChEBI" id="CHEBI:15378"/>
        <dbReference type="ChEBI" id="CHEBI:17815"/>
        <dbReference type="ChEBI" id="CHEBI:58456"/>
        <dbReference type="ChEBI" id="CHEBI:203600"/>
        <dbReference type="EC" id="3.1.4.11"/>
    </reaction>
</comment>
<dbReference type="InterPro" id="IPR056632">
    <property type="entry name" value="DUF7730"/>
</dbReference>
<dbReference type="Pfam" id="PF24864">
    <property type="entry name" value="DUF7730"/>
    <property type="match status" value="1"/>
</dbReference>
<dbReference type="PANTHER" id="PTHR10336">
    <property type="entry name" value="PHOSPHOINOSITIDE-SPECIFIC PHOSPHOLIPASE C FAMILY PROTEIN"/>
    <property type="match status" value="1"/>
</dbReference>
<sequence length="742" mass="83707">MMRSYPLPPGLPFMSDPPLPASHDGQPRRLLTPEPPQSGTVATGKANGAFFDRLPTEIRTGILRLAFGDRTVHNRLVFPGPLVVDLDKLTASGKQPKADWAWRSSVCHRLPPSGVINSRGPGYDPQPCDDECVFGWNGRNGFRPQCEHWPGEGPKKCSVGAMGWLLACKQAYREGIHVLYATNTFHTASKEMILNIHDFFQQQRLNAITSVEIVWEFTPWILPDISEDFRASPPLSDIETFRQFLKTIPKLFLNIKKLYVSLQGDMIPKSYGQISDYKYSTKERIELVEKNIILKVDQMVPYLKPHVDFSIAYPTSTYAVQRSLALRQGWTVKQRHETGEVERHWRPLAKCQPRTGYWVCLGDKDLSYRQLQLQLKAPLGCPSSHPTSLHFTPPSSQATYVMASELATRLGDLNPFSSKSRRINDEDFGEEIDNNTVAGGGHSARRMVTDLRVSSALREFLVKEKMLSKKEAKIDSQDLSRELLQLVSKPHIRVPPELTDRSHPLPEYFISSSHNTYLMAHQLYGSSCATAYESAIRTGARCVEIDVWDNSDDRDEPKVTHGYTLVSHISFRLVCETIRNSADQEAVDAQKYGFRASPILLSLENHCDAYGQMRIVNIMQDVFGDRLLSKAVRHIGHEEQAGSDQHVKLEDLGAKIAVIVEYHFTDEPSSSDSNSDDSEDEEEEKAARKAYKDKRKKEEPSIIIPELAELGVYAQSVKPMNNSWFEEGSLTNGPHHHLINVS</sequence>
<dbReference type="GO" id="GO:0048015">
    <property type="term" value="P:phosphatidylinositol-mediated signaling"/>
    <property type="evidence" value="ECO:0007669"/>
    <property type="project" value="TreeGrafter"/>
</dbReference>
<keyword evidence="1" id="KW-0442">Lipid degradation</keyword>
<dbReference type="EMBL" id="JABEVY010000571">
    <property type="protein sequence ID" value="KAF5229645.1"/>
    <property type="molecule type" value="Genomic_DNA"/>
</dbReference>
<dbReference type="Gene3D" id="3.20.20.190">
    <property type="entry name" value="Phosphatidylinositol (PI) phosphodiesterase"/>
    <property type="match status" value="1"/>
</dbReference>
<accession>A0A8H4YKR9</accession>
<evidence type="ECO:0000256" key="2">
    <source>
        <dbReference type="SAM" id="MobiDB-lite"/>
    </source>
</evidence>
<dbReference type="PRINTS" id="PR00390">
    <property type="entry name" value="PHPHLIPASEC"/>
</dbReference>
<evidence type="ECO:0000256" key="1">
    <source>
        <dbReference type="RuleBase" id="RU361133"/>
    </source>
</evidence>
<dbReference type="AlphaFoldDB" id="A0A8H4YKR9"/>
<keyword evidence="1" id="KW-0378">Hydrolase</keyword>
<feature type="compositionally biased region" description="Pro residues" evidence="2">
    <location>
        <begin position="1"/>
        <end position="20"/>
    </location>
</feature>
<feature type="compositionally biased region" description="Acidic residues" evidence="2">
    <location>
        <begin position="674"/>
        <end position="684"/>
    </location>
</feature>
<dbReference type="SUPFAM" id="SSF51695">
    <property type="entry name" value="PLC-like phosphodiesterases"/>
    <property type="match status" value="1"/>
</dbReference>
<feature type="region of interest" description="Disordered" evidence="2">
    <location>
        <begin position="1"/>
        <end position="44"/>
    </location>
</feature>
<evidence type="ECO:0000313" key="5">
    <source>
        <dbReference type="Proteomes" id="UP000573603"/>
    </source>
</evidence>
<comment type="caution">
    <text evidence="4">The sequence shown here is derived from an EMBL/GenBank/DDBJ whole genome shotgun (WGS) entry which is preliminary data.</text>
</comment>
<feature type="region of interest" description="Disordered" evidence="2">
    <location>
        <begin position="666"/>
        <end position="698"/>
    </location>
</feature>
<dbReference type="PANTHER" id="PTHR10336:SF169">
    <property type="entry name" value="PHOSPHOINOSITIDE PHOSPHOLIPASE C"/>
    <property type="match status" value="1"/>
</dbReference>
<dbReference type="EC" id="3.1.4.11" evidence="1"/>
<proteinExistence type="predicted"/>
<dbReference type="InterPro" id="IPR000909">
    <property type="entry name" value="PLipase_C_PInositol-sp_X_dom"/>
</dbReference>
<protein>
    <recommendedName>
        <fullName evidence="1">Phosphoinositide phospholipase C</fullName>
        <ecNumber evidence="1">3.1.4.11</ecNumber>
    </recommendedName>
</protein>
<dbReference type="Pfam" id="PF00388">
    <property type="entry name" value="PI-PLC-X"/>
    <property type="match status" value="1"/>
</dbReference>
<dbReference type="InterPro" id="IPR017946">
    <property type="entry name" value="PLC-like_Pdiesterase_TIM-brl"/>
</dbReference>
<keyword evidence="5" id="KW-1185">Reference proteome</keyword>
<name>A0A8H4YKR9_9HYPO</name>
<evidence type="ECO:0000313" key="4">
    <source>
        <dbReference type="EMBL" id="KAF5229645.1"/>
    </source>
</evidence>
<dbReference type="GO" id="GO:0016042">
    <property type="term" value="P:lipid catabolic process"/>
    <property type="evidence" value="ECO:0007669"/>
    <property type="project" value="UniProtKB-KW"/>
</dbReference>
<gene>
    <name evidence="4" type="ORF">FANTH_14116</name>
</gene>